<name>A0A1Y0ILG5_9BACL</name>
<dbReference type="Proteomes" id="UP000195437">
    <property type="component" value="Chromosome"/>
</dbReference>
<feature type="transmembrane region" description="Helical" evidence="1">
    <location>
        <begin position="119"/>
        <end position="140"/>
    </location>
</feature>
<dbReference type="InterPro" id="IPR006750">
    <property type="entry name" value="YdcZ"/>
</dbReference>
<accession>A0A1Y0ILG5</accession>
<dbReference type="GO" id="GO:0005886">
    <property type="term" value="C:plasma membrane"/>
    <property type="evidence" value="ECO:0007669"/>
    <property type="project" value="TreeGrafter"/>
</dbReference>
<reference evidence="3" key="1">
    <citation type="submission" date="2017-05" db="EMBL/GenBank/DDBJ databases">
        <authorList>
            <person name="Sung H."/>
        </authorList>
    </citation>
    <scope>NUCLEOTIDE SEQUENCE [LARGE SCALE GENOMIC DNA]</scope>
    <source>
        <strain evidence="3">AR23208</strain>
    </source>
</reference>
<dbReference type="Pfam" id="PF04657">
    <property type="entry name" value="DMT_YdcZ"/>
    <property type="match status" value="1"/>
</dbReference>
<keyword evidence="3" id="KW-1185">Reference proteome</keyword>
<keyword evidence="1" id="KW-1133">Transmembrane helix</keyword>
<keyword evidence="1" id="KW-0472">Membrane</keyword>
<organism evidence="2 3">
    <name type="scientific">Tumebacillus avium</name>
    <dbReference type="NCBI Taxonomy" id="1903704"/>
    <lineage>
        <taxon>Bacteria</taxon>
        <taxon>Bacillati</taxon>
        <taxon>Bacillota</taxon>
        <taxon>Bacilli</taxon>
        <taxon>Bacillales</taxon>
        <taxon>Alicyclobacillaceae</taxon>
        <taxon>Tumebacillus</taxon>
    </lineage>
</organism>
<evidence type="ECO:0008006" key="4">
    <source>
        <dbReference type="Google" id="ProtNLM"/>
    </source>
</evidence>
<dbReference type="OrthoDB" id="2382207at2"/>
<proteinExistence type="predicted"/>
<dbReference type="KEGG" id="tum:CBW65_04210"/>
<sequence length="150" mass="15900">MSSGLFFALLAGALVGLQNIFNSKVSERAGSWATTAWVLGMGCLASLVIGLAVEGQGMFVWQHPKPWHWVSGLLGVGVVTCLVQGVRLLGATFAVSIVLTSQLLCALMWDSFGWLGLEQVPFTGKQLLGVLVIIGGVLVFKGRGKQVEEV</sequence>
<keyword evidence="1" id="KW-0812">Transmembrane</keyword>
<protein>
    <recommendedName>
        <fullName evidence="4">EamA-like transporter family protein</fullName>
    </recommendedName>
</protein>
<feature type="transmembrane region" description="Helical" evidence="1">
    <location>
        <begin position="32"/>
        <end position="53"/>
    </location>
</feature>
<dbReference type="RefSeq" id="WP_087455745.1">
    <property type="nucleotide sequence ID" value="NZ_CP021434.1"/>
</dbReference>
<evidence type="ECO:0000313" key="3">
    <source>
        <dbReference type="Proteomes" id="UP000195437"/>
    </source>
</evidence>
<gene>
    <name evidence="2" type="ORF">CBW65_04210</name>
</gene>
<evidence type="ECO:0000256" key="1">
    <source>
        <dbReference type="SAM" id="Phobius"/>
    </source>
</evidence>
<dbReference type="AlphaFoldDB" id="A0A1Y0ILG5"/>
<dbReference type="EMBL" id="CP021434">
    <property type="protein sequence ID" value="ARU60355.1"/>
    <property type="molecule type" value="Genomic_DNA"/>
</dbReference>
<feature type="transmembrane region" description="Helical" evidence="1">
    <location>
        <begin position="73"/>
        <end position="99"/>
    </location>
</feature>
<dbReference type="PANTHER" id="PTHR34821:SF3">
    <property type="entry name" value="MEMBRANE PROTEIN"/>
    <property type="match status" value="1"/>
</dbReference>
<dbReference type="PANTHER" id="PTHR34821">
    <property type="entry name" value="INNER MEMBRANE PROTEIN YDCZ"/>
    <property type="match status" value="1"/>
</dbReference>
<evidence type="ECO:0000313" key="2">
    <source>
        <dbReference type="EMBL" id="ARU60355.1"/>
    </source>
</evidence>